<dbReference type="PANTHER" id="PTHR23300:SF0">
    <property type="entry name" value="METHANETHIOL OXIDASE"/>
    <property type="match status" value="1"/>
</dbReference>
<evidence type="ECO:0000256" key="5">
    <source>
        <dbReference type="ARBA" id="ARBA00023266"/>
    </source>
</evidence>
<evidence type="ECO:0000256" key="1">
    <source>
        <dbReference type="ARBA" id="ARBA00005177"/>
    </source>
</evidence>
<dbReference type="GO" id="GO:0008430">
    <property type="term" value="F:selenium binding"/>
    <property type="evidence" value="ECO:0007669"/>
    <property type="project" value="InterPro"/>
</dbReference>
<organism evidence="7 8">
    <name type="scientific">Symbiodinium natans</name>
    <dbReference type="NCBI Taxonomy" id="878477"/>
    <lineage>
        <taxon>Eukaryota</taxon>
        <taxon>Sar</taxon>
        <taxon>Alveolata</taxon>
        <taxon>Dinophyceae</taxon>
        <taxon>Suessiales</taxon>
        <taxon>Symbiodiniaceae</taxon>
        <taxon>Symbiodinium</taxon>
    </lineage>
</organism>
<dbReference type="AlphaFoldDB" id="A0A812TWP6"/>
<reference evidence="7" key="1">
    <citation type="submission" date="2021-02" db="EMBL/GenBank/DDBJ databases">
        <authorList>
            <person name="Dougan E. K."/>
            <person name="Rhodes N."/>
            <person name="Thang M."/>
            <person name="Chan C."/>
        </authorList>
    </citation>
    <scope>NUCLEOTIDE SEQUENCE</scope>
</reference>
<dbReference type="PANTHER" id="PTHR23300">
    <property type="entry name" value="METHANETHIOL OXIDASE"/>
    <property type="match status" value="1"/>
</dbReference>
<evidence type="ECO:0000256" key="2">
    <source>
        <dbReference type="ARBA" id="ARBA00005606"/>
    </source>
</evidence>
<keyword evidence="8" id="KW-1185">Reference proteome</keyword>
<dbReference type="Proteomes" id="UP000604046">
    <property type="component" value="Unassembled WGS sequence"/>
</dbReference>
<protein>
    <recommendedName>
        <fullName evidence="4">Methanethiol oxidase</fullName>
        <ecNumber evidence="3">1.8.3.4</ecNumber>
    </recommendedName>
</protein>
<comment type="similarity">
    <text evidence="2">Belongs to the selenium-binding protein family.</text>
</comment>
<evidence type="ECO:0000313" key="7">
    <source>
        <dbReference type="EMBL" id="CAE7545776.1"/>
    </source>
</evidence>
<sequence>MPRPPKKSGQKSVSKAGGKALKAKVTECKELTGGSAGPAGSTKALIQEVIAACEDWVSQPQPHAVLPVMAVQELSHMAWEVKMNSWRSKEALGGEAAQAFTELVDSGGTIAGVFKALQGKCLTTGDLDKHRPESSQAKLQNDAVGLTLVGMILDLSATNQLDRDGSAELCSPNFQPGEEVVAQSVSFLWHEVRFTLPMLLDAKAASSEAAATCAKVTRALRSIHHLFAARRYASRALPATCLAHRTAVLAAQCSSIASLLSSCTPAIVKTPLVALGAAAGDLLVALLGYGCTEPQLQSTAFAELCKLAKNPKMLVNGLGGKGPSGPSGPSFLAMALRAVGATLLPLNLGPSRGAQTAEAARLQAECVASAEARAGNLAAAILQVLVDSQSDFSQLEALLMQLVSACTDPKWAAAPLLALRMIGALRRVAGASRGVDLECARREEATRLLGKAAEALCSQHLEATRATSAAPSTCKSCQSQMFCTPCDVCVLRRATPARLGAVCTDSVGAQGMLTLAGFQKREDVGHEGGLLAPSSTDLRGSAVPASCASCNAAALLCLAAGKSSVVKGSPKAKRAKAHMKTSLQASDRSLPLLQSWTGYSILHAEDYVIAIKVPHESASKSAAQTLAGILLATLVGLISYELLWATEGGFATPLEAMKSGKVEELLYIPAVQMEKGEKPDYLATVDLNPESSTYGQVIHRLYMAEPGDELHHLGWNACSSRAGRHIPSSSLLASGNIHIIDVRSDPRAPQIHKTIPGTELLAKVGVALPHTTHCAPDEIIMSFMGSGTAKDGFEPSGAGFVSFDPKTFEIKQRWEAADTPATPQRFGYDFWYQPRHNVMISSEWGDPGCFTKGFDPTHVGEGRYGSKLYVWDWAKRTLKQELDVGAGSIPLEVRFLHDPDKAEGYTGCALSSEIVRFTQGEDGHWVAKTVIKVEPIPVEGWALPEMPGLITDFAISLDDRFLYLSNWLHGDVRQYDITGEPRLVGQFFVGGSLKRGGAVTRKDGLAQPEPLVVKGVEIQGGSQMVQLSLDGKRLYVSTSLFSSWDKQFYPEMAGRGAQLIQLDVDTEKGGLSLNPNFVVDFGAEPDGPVLCHEMRFPGGDCTSDIWI</sequence>
<evidence type="ECO:0000256" key="3">
    <source>
        <dbReference type="ARBA" id="ARBA00012510"/>
    </source>
</evidence>
<evidence type="ECO:0000256" key="6">
    <source>
        <dbReference type="ARBA" id="ARBA00047539"/>
    </source>
</evidence>
<dbReference type="SUPFAM" id="SSF75011">
    <property type="entry name" value="3-carboxy-cis,cis-mucoante lactonizing enzyme"/>
    <property type="match status" value="1"/>
</dbReference>
<comment type="catalytic activity">
    <reaction evidence="6">
        <text>methanethiol + O2 + H2O = hydrogen sulfide + formaldehyde + H2O2 + H(+)</text>
        <dbReference type="Rhea" id="RHEA:11812"/>
        <dbReference type="ChEBI" id="CHEBI:15377"/>
        <dbReference type="ChEBI" id="CHEBI:15378"/>
        <dbReference type="ChEBI" id="CHEBI:15379"/>
        <dbReference type="ChEBI" id="CHEBI:16007"/>
        <dbReference type="ChEBI" id="CHEBI:16240"/>
        <dbReference type="ChEBI" id="CHEBI:16842"/>
        <dbReference type="ChEBI" id="CHEBI:29919"/>
        <dbReference type="EC" id="1.8.3.4"/>
    </reaction>
</comment>
<evidence type="ECO:0000313" key="8">
    <source>
        <dbReference type="Proteomes" id="UP000604046"/>
    </source>
</evidence>
<keyword evidence="5" id="KW-0711">Selenium</keyword>
<dbReference type="InterPro" id="IPR015943">
    <property type="entry name" value="WD40/YVTN_repeat-like_dom_sf"/>
</dbReference>
<dbReference type="Pfam" id="PF05694">
    <property type="entry name" value="SBP56"/>
    <property type="match status" value="1"/>
</dbReference>
<comment type="pathway">
    <text evidence="1">Organosulfur degradation.</text>
</comment>
<dbReference type="EMBL" id="CAJNDS010002614">
    <property type="protein sequence ID" value="CAE7545776.1"/>
    <property type="molecule type" value="Genomic_DNA"/>
</dbReference>
<dbReference type="Gene3D" id="2.130.10.10">
    <property type="entry name" value="YVTN repeat-like/Quinoprotein amine dehydrogenase"/>
    <property type="match status" value="1"/>
</dbReference>
<name>A0A812TWP6_9DINO</name>
<proteinExistence type="inferred from homology"/>
<dbReference type="GO" id="GO:0018549">
    <property type="term" value="F:methanethiol oxidase activity"/>
    <property type="evidence" value="ECO:0007669"/>
    <property type="project" value="UniProtKB-EC"/>
</dbReference>
<accession>A0A812TWP6</accession>
<dbReference type="EC" id="1.8.3.4" evidence="3"/>
<dbReference type="InterPro" id="IPR008826">
    <property type="entry name" value="Se-bd"/>
</dbReference>
<evidence type="ECO:0000256" key="4">
    <source>
        <dbReference type="ARBA" id="ARBA00015601"/>
    </source>
</evidence>
<comment type="caution">
    <text evidence="7">The sequence shown here is derived from an EMBL/GenBank/DDBJ whole genome shotgun (WGS) entry which is preliminary data.</text>
</comment>
<gene>
    <name evidence="7" type="primary">selenbp1</name>
    <name evidence="7" type="ORF">SNAT2548_LOCUS30626</name>
</gene>
<dbReference type="OrthoDB" id="10252446at2759"/>